<keyword evidence="2" id="KW-1185">Reference proteome</keyword>
<accession>A0A1W6K2S7</accession>
<name>A0A1W6K2S7_9CREN</name>
<reference evidence="1 2" key="1">
    <citation type="submission" date="2017-03" db="EMBL/GenBank/DDBJ databases">
        <title>Sulfur activation and transportation mechanism of thermophilic Archaea Acidianus manzaensis YN-25.</title>
        <authorList>
            <person name="Ma Y."/>
            <person name="Yang Y."/>
            <person name="Xia J."/>
        </authorList>
    </citation>
    <scope>NUCLEOTIDE SEQUENCE [LARGE SCALE GENOMIC DNA]</scope>
    <source>
        <strain evidence="1 2">YN-25</strain>
    </source>
</reference>
<dbReference type="Gene3D" id="3.20.20.140">
    <property type="entry name" value="Metal-dependent hydrolases"/>
    <property type="match status" value="1"/>
</dbReference>
<dbReference type="OrthoDB" id="34429at2157"/>
<gene>
    <name evidence="1" type="ORF">B6F84_12890</name>
</gene>
<organism evidence="1 2">
    <name type="scientific">Acidianus manzaensis</name>
    <dbReference type="NCBI Taxonomy" id="282676"/>
    <lineage>
        <taxon>Archaea</taxon>
        <taxon>Thermoproteota</taxon>
        <taxon>Thermoprotei</taxon>
        <taxon>Sulfolobales</taxon>
        <taxon>Sulfolobaceae</taxon>
        <taxon>Acidianus</taxon>
    </lineage>
</organism>
<proteinExistence type="predicted"/>
<dbReference type="AlphaFoldDB" id="A0A1W6K2S7"/>
<dbReference type="RefSeq" id="WP_148692621.1">
    <property type="nucleotide sequence ID" value="NZ_CP020477.1"/>
</dbReference>
<dbReference type="SUPFAM" id="SSF51556">
    <property type="entry name" value="Metallo-dependent hydrolases"/>
    <property type="match status" value="1"/>
</dbReference>
<evidence type="ECO:0000313" key="2">
    <source>
        <dbReference type="Proteomes" id="UP000193404"/>
    </source>
</evidence>
<sequence>MRRFIDGLTYYGIKLYSYVKNLETNSDDLFIEKIVLSPLYKYSCQCCVDGFYQQYLWSLDKPYVIRLGIYNPNCRVPANVEINRQYDKGIHGIVLNPSHHQFSLDNDKLKYVYEFAEDHDLPIIIYLPANLDVLETYNKIKVGLVNWEGKIDEISPRYYLFSSKVFSRRDRLIYASQSPYSGISLIESAKNLPFYDEKIMYENVKEFLNIE</sequence>
<dbReference type="Proteomes" id="UP000193404">
    <property type="component" value="Chromosome"/>
</dbReference>
<dbReference type="KEGG" id="aman:B6F84_12890"/>
<evidence type="ECO:0008006" key="3">
    <source>
        <dbReference type="Google" id="ProtNLM"/>
    </source>
</evidence>
<dbReference type="GeneID" id="41591835"/>
<dbReference type="EMBL" id="CP020477">
    <property type="protein sequence ID" value="ARM76826.1"/>
    <property type="molecule type" value="Genomic_DNA"/>
</dbReference>
<evidence type="ECO:0000313" key="1">
    <source>
        <dbReference type="EMBL" id="ARM76826.1"/>
    </source>
</evidence>
<dbReference type="InterPro" id="IPR032466">
    <property type="entry name" value="Metal_Hydrolase"/>
</dbReference>
<protein>
    <recommendedName>
        <fullName evidence="3">Amidohydrolase-related domain-containing protein</fullName>
    </recommendedName>
</protein>